<dbReference type="SUPFAM" id="SSF56112">
    <property type="entry name" value="Protein kinase-like (PK-like)"/>
    <property type="match status" value="1"/>
</dbReference>
<gene>
    <name evidence="2" type="ORF">GCM10018785_08720</name>
</gene>
<reference evidence="2" key="1">
    <citation type="journal article" date="2014" name="Int. J. Syst. Evol. Microbiol.">
        <title>Complete genome sequence of Corynebacterium casei LMG S-19264T (=DSM 44701T), isolated from a smear-ripened cheese.</title>
        <authorList>
            <consortium name="US DOE Joint Genome Institute (JGI-PGF)"/>
            <person name="Walter F."/>
            <person name="Albersmeier A."/>
            <person name="Kalinowski J."/>
            <person name="Ruckert C."/>
        </authorList>
    </citation>
    <scope>NUCLEOTIDE SEQUENCE</scope>
    <source>
        <strain evidence="2">JCM 4784</strain>
    </source>
</reference>
<dbReference type="AlphaFoldDB" id="A0A919DEQ5"/>
<dbReference type="InterPro" id="IPR002575">
    <property type="entry name" value="Aminoglycoside_PTrfase"/>
</dbReference>
<dbReference type="EMBL" id="BNBT01000007">
    <property type="protein sequence ID" value="GHE41350.1"/>
    <property type="molecule type" value="Genomic_DNA"/>
</dbReference>
<dbReference type="PANTHER" id="PTHR21310">
    <property type="entry name" value="AMINOGLYCOSIDE PHOSPHOTRANSFERASE-RELATED-RELATED"/>
    <property type="match status" value="1"/>
</dbReference>
<dbReference type="Gene3D" id="3.30.200.20">
    <property type="entry name" value="Phosphorylase Kinase, domain 1"/>
    <property type="match status" value="1"/>
</dbReference>
<protein>
    <submittedName>
        <fullName evidence="2">Phosphotransferase</fullName>
    </submittedName>
</protein>
<dbReference type="InterPro" id="IPR011009">
    <property type="entry name" value="Kinase-like_dom_sf"/>
</dbReference>
<evidence type="ECO:0000313" key="2">
    <source>
        <dbReference type="EMBL" id="GHE41350.1"/>
    </source>
</evidence>
<dbReference type="Gene3D" id="3.90.1200.10">
    <property type="match status" value="1"/>
</dbReference>
<proteinExistence type="predicted"/>
<name>A0A919DEQ5_9ACTN</name>
<dbReference type="CDD" id="cd05155">
    <property type="entry name" value="APH_ChoK_like_1"/>
    <property type="match status" value="1"/>
</dbReference>
<evidence type="ECO:0000313" key="3">
    <source>
        <dbReference type="Proteomes" id="UP000608024"/>
    </source>
</evidence>
<comment type="caution">
    <text evidence="2">The sequence shown here is derived from an EMBL/GenBank/DDBJ whole genome shotgun (WGS) entry which is preliminary data.</text>
</comment>
<dbReference type="InterPro" id="IPR051678">
    <property type="entry name" value="AGP_Transferase"/>
</dbReference>
<keyword evidence="3" id="KW-1185">Reference proteome</keyword>
<dbReference type="Pfam" id="PF01636">
    <property type="entry name" value="APH"/>
    <property type="match status" value="1"/>
</dbReference>
<reference evidence="2" key="2">
    <citation type="submission" date="2020-09" db="EMBL/GenBank/DDBJ databases">
        <authorList>
            <person name="Sun Q."/>
            <person name="Ohkuma M."/>
        </authorList>
    </citation>
    <scope>NUCLEOTIDE SEQUENCE</scope>
    <source>
        <strain evidence="2">JCM 4784</strain>
    </source>
</reference>
<organism evidence="2 3">
    <name type="scientific">Streptomyces longispororuber</name>
    <dbReference type="NCBI Taxonomy" id="68230"/>
    <lineage>
        <taxon>Bacteria</taxon>
        <taxon>Bacillati</taxon>
        <taxon>Actinomycetota</taxon>
        <taxon>Actinomycetes</taxon>
        <taxon>Kitasatosporales</taxon>
        <taxon>Streptomycetaceae</taxon>
        <taxon>Streptomyces</taxon>
    </lineage>
</organism>
<feature type="domain" description="Aminoglycoside phosphotransferase" evidence="1">
    <location>
        <begin position="82"/>
        <end position="304"/>
    </location>
</feature>
<dbReference type="PANTHER" id="PTHR21310:SF42">
    <property type="entry name" value="BIFUNCTIONAL AAC_APH"/>
    <property type="match status" value="1"/>
</dbReference>
<dbReference type="Proteomes" id="UP000608024">
    <property type="component" value="Unassembled WGS sequence"/>
</dbReference>
<accession>A0A919DEQ5</accession>
<sequence>MITFAHGSVRRARETVTVFEKVFMSGRPPHAEVSHADVPHADVPHAAVPHAAVPRIDTTLVRRLVAAQFPHWADLPVERVGSSSTSNVMYRLGPDMVVRLPRRAGSAADVDKEHLWLPRLAPSLPVAVPVPLGAGRPGEGYPWHWSVFRWAEGENPVVGRLAEPGALAADLAAFVAALHAIDPVGGPPSYRSETLKERDAATRTALGAVRDLVDADAATAAWEEALDAPEWPGPPVWIHADLQPGNILLTRGRLSAVIDFECLGLGDPAVDLIASWYVLPAGARDAFRAALPLDDAAWARGRGWALSVALLELASYRETNVTMATVARHVVGEVLADGPSPARGGGHGGGGAR</sequence>
<evidence type="ECO:0000259" key="1">
    <source>
        <dbReference type="Pfam" id="PF01636"/>
    </source>
</evidence>